<feature type="compositionally biased region" description="Basic and acidic residues" evidence="1">
    <location>
        <begin position="46"/>
        <end position="63"/>
    </location>
</feature>
<dbReference type="AlphaFoldDB" id="A0A401GCV7"/>
<dbReference type="EMBL" id="BFAD01000002">
    <property type="protein sequence ID" value="GBE79943.1"/>
    <property type="molecule type" value="Genomic_DNA"/>
</dbReference>
<reference evidence="2 3" key="1">
    <citation type="journal article" date="2018" name="Sci. Rep.">
        <title>Genome sequence of the cauliflower mushroom Sparassis crispa (Hanabiratake) and its association with beneficial usage.</title>
        <authorList>
            <person name="Kiyama R."/>
            <person name="Furutani Y."/>
            <person name="Kawaguchi K."/>
            <person name="Nakanishi T."/>
        </authorList>
    </citation>
    <scope>NUCLEOTIDE SEQUENCE [LARGE SCALE GENOMIC DNA]</scope>
</reference>
<comment type="caution">
    <text evidence="2">The sequence shown here is derived from an EMBL/GenBank/DDBJ whole genome shotgun (WGS) entry which is preliminary data.</text>
</comment>
<feature type="compositionally biased region" description="Low complexity" evidence="1">
    <location>
        <begin position="483"/>
        <end position="499"/>
    </location>
</feature>
<dbReference type="RefSeq" id="XP_027610856.1">
    <property type="nucleotide sequence ID" value="XM_027755055.1"/>
</dbReference>
<gene>
    <name evidence="2" type="ORF">SCP_0211450</name>
</gene>
<sequence>MIPQAVINVFSRNPLKFSRRSSSLLEPPKDVSVLQRSTRVENQGAEIDRHVRKESSSRARETDGSPTNADNDVLRETLSKSSEGSTAEPAVTEKAISTAEHEVADEAPKDDGSTSVREYEQIVSSVEQSETPCPTITPAFSSVTVSVPSFRHIETMSVPTPEEIPAASMLDVKKDASMLDVPSSDAVAEKEDPPTSLSFASFGSSYDSAPGNNSVAAVNSSTPSRSAVVISEVGSPAPILSDVFFSALSSPVPVQSNAFVSGESAGTGESSEILAEPISDALDVLSIIPEVPSRAELDASDGSPDSVDAYLGENACSFAQPTLSPSSNSLAPALDAELGAVLDEGAIIDSANDNPVQSAPRSSPSVLEPDSGTPVKGNVATEAADYKCRSVQPSVSSHSLGPLVDSSSGALRIGEAAIEPLGIPLPKTYADATNLAIKYPELSQQILKLPLASVTAVDDVRTSPTRPVSHTTVEPAARPTNTPISGIPSSSSAGPSHISETPNWARAAERSRTTGTSVTPNWALASADYKTSPISRSSSGRGRERSRGNSRGNRRDARSTPNKIAERVHDMPAMISATMNWTGAAIDAGALTSGSRKSAPAASAGGMPSLAEYLDRSLTMSTPGSAPMASGDANREPDGIFEPNPFATEFVPGRMDNLNSTGMRSQSLSPASSLPPSRPPSRSGVSQQQQRIILHHLGKVSSGNFHQDMRVPKPEVRGQEMEKTSTKTGPKAGDVPAAVAAAQPGPVSAGWRMGEDGILRRDWEWGWIPMPGQDTVSASSAAEHNRFPAATVTLPAAPVASRPVIGTQWMPAPDEHAWMQPNGRQTTRQVSPPSSPTSTEAAARGRRSSEGGGRSAQQGVAKQHIYPRSSFGNKDFVLPPPAGSEALAVALTRLEEAHDARRGAGVPSFVEPTGRSEAGPGVDARPGSLAWVPNKDA</sequence>
<feature type="region of interest" description="Disordered" evidence="1">
    <location>
        <begin position="619"/>
        <end position="689"/>
    </location>
</feature>
<feature type="region of interest" description="Disordered" evidence="1">
    <location>
        <begin position="351"/>
        <end position="377"/>
    </location>
</feature>
<feature type="region of interest" description="Disordered" evidence="1">
    <location>
        <begin position="462"/>
        <end position="569"/>
    </location>
</feature>
<feature type="compositionally biased region" description="Polar residues" evidence="1">
    <location>
        <begin position="462"/>
        <end position="472"/>
    </location>
</feature>
<feature type="compositionally biased region" description="Basic and acidic residues" evidence="1">
    <location>
        <begin position="99"/>
        <end position="118"/>
    </location>
</feature>
<proteinExistence type="predicted"/>
<name>A0A401GCV7_9APHY</name>
<accession>A0A401GCV7</accession>
<evidence type="ECO:0000313" key="3">
    <source>
        <dbReference type="Proteomes" id="UP000287166"/>
    </source>
</evidence>
<dbReference type="OrthoDB" id="2804738at2759"/>
<feature type="region of interest" description="Disordered" evidence="1">
    <location>
        <begin position="26"/>
        <end position="118"/>
    </location>
</feature>
<feature type="compositionally biased region" description="Basic and acidic residues" evidence="1">
    <location>
        <begin position="541"/>
        <end position="569"/>
    </location>
</feature>
<dbReference type="InParanoid" id="A0A401GCV7"/>
<feature type="compositionally biased region" description="Polar residues" evidence="1">
    <location>
        <begin position="351"/>
        <end position="365"/>
    </location>
</feature>
<evidence type="ECO:0000313" key="2">
    <source>
        <dbReference type="EMBL" id="GBE79943.1"/>
    </source>
</evidence>
<dbReference type="GeneID" id="38776860"/>
<organism evidence="2 3">
    <name type="scientific">Sparassis crispa</name>
    <dbReference type="NCBI Taxonomy" id="139825"/>
    <lineage>
        <taxon>Eukaryota</taxon>
        <taxon>Fungi</taxon>
        <taxon>Dikarya</taxon>
        <taxon>Basidiomycota</taxon>
        <taxon>Agaricomycotina</taxon>
        <taxon>Agaricomycetes</taxon>
        <taxon>Polyporales</taxon>
        <taxon>Sparassidaceae</taxon>
        <taxon>Sparassis</taxon>
    </lineage>
</organism>
<dbReference type="Proteomes" id="UP000287166">
    <property type="component" value="Unassembled WGS sequence"/>
</dbReference>
<evidence type="ECO:0000256" key="1">
    <source>
        <dbReference type="SAM" id="MobiDB-lite"/>
    </source>
</evidence>
<feature type="region of interest" description="Disordered" evidence="1">
    <location>
        <begin position="813"/>
        <end position="877"/>
    </location>
</feature>
<keyword evidence="3" id="KW-1185">Reference proteome</keyword>
<feature type="region of interest" description="Disordered" evidence="1">
    <location>
        <begin position="898"/>
        <end position="937"/>
    </location>
</feature>
<feature type="compositionally biased region" description="Low complexity" evidence="1">
    <location>
        <begin position="664"/>
        <end position="689"/>
    </location>
</feature>
<protein>
    <submittedName>
        <fullName evidence="2">Uncharacterized protein</fullName>
    </submittedName>
</protein>